<dbReference type="SUPFAM" id="SSF53098">
    <property type="entry name" value="Ribonuclease H-like"/>
    <property type="match status" value="1"/>
</dbReference>
<protein>
    <submittedName>
        <fullName evidence="1">HMCN1 protein</fullName>
    </submittedName>
</protein>
<dbReference type="InterPro" id="IPR012337">
    <property type="entry name" value="RNaseH-like_sf"/>
</dbReference>
<organism evidence="1 2">
    <name type="scientific">Symbiodinium natans</name>
    <dbReference type="NCBI Taxonomy" id="878477"/>
    <lineage>
        <taxon>Eukaryota</taxon>
        <taxon>Sar</taxon>
        <taxon>Alveolata</taxon>
        <taxon>Dinophyceae</taxon>
        <taxon>Suessiales</taxon>
        <taxon>Symbiodiniaceae</taxon>
        <taxon>Symbiodinium</taxon>
    </lineage>
</organism>
<dbReference type="EMBL" id="CAJNDS010000419">
    <property type="protein sequence ID" value="CAE7204132.1"/>
    <property type="molecule type" value="Genomic_DNA"/>
</dbReference>
<dbReference type="OrthoDB" id="26838at2759"/>
<accession>A0A812JCM1</accession>
<dbReference type="InterPro" id="IPR036397">
    <property type="entry name" value="RNaseH_sf"/>
</dbReference>
<dbReference type="Proteomes" id="UP000604046">
    <property type="component" value="Unassembled WGS sequence"/>
</dbReference>
<gene>
    <name evidence="1" type="primary">HMCN1</name>
    <name evidence="1" type="ORF">SNAT2548_LOCUS6324</name>
</gene>
<dbReference type="PANTHER" id="PTHR43040">
    <property type="entry name" value="RIBONUCLEASE D"/>
    <property type="match status" value="1"/>
</dbReference>
<keyword evidence="2" id="KW-1185">Reference proteome</keyword>
<evidence type="ECO:0000313" key="1">
    <source>
        <dbReference type="EMBL" id="CAE7204132.1"/>
    </source>
</evidence>
<dbReference type="PANTHER" id="PTHR43040:SF1">
    <property type="entry name" value="RIBONUCLEASE D"/>
    <property type="match status" value="1"/>
</dbReference>
<dbReference type="GO" id="GO:0003676">
    <property type="term" value="F:nucleic acid binding"/>
    <property type="evidence" value="ECO:0007669"/>
    <property type="project" value="InterPro"/>
</dbReference>
<name>A0A812JCM1_9DINO</name>
<dbReference type="AlphaFoldDB" id="A0A812JCM1"/>
<evidence type="ECO:0000313" key="2">
    <source>
        <dbReference type="Proteomes" id="UP000604046"/>
    </source>
</evidence>
<proteinExistence type="predicted"/>
<sequence>MQFCRYFTVIMTCQNAWQFRLQAHENADAGFQQSSFRIILIDSCGSLMSMLQHIETAYYSNGNFTVAVDFEGVDLCRTGELCLLQITCSDDPTLVYVLDVHILGQKAFLLDTPRGMSMKTLLEDQRLGILERELLPISLQRRCMKLWFDPRNDVDALNVFDLQLAEVAVRRSGRVTALNP</sequence>
<dbReference type="Gene3D" id="3.30.420.10">
    <property type="entry name" value="Ribonuclease H-like superfamily/Ribonuclease H"/>
    <property type="match status" value="1"/>
</dbReference>
<comment type="caution">
    <text evidence="1">The sequence shown here is derived from an EMBL/GenBank/DDBJ whole genome shotgun (WGS) entry which is preliminary data.</text>
</comment>
<reference evidence="1" key="1">
    <citation type="submission" date="2021-02" db="EMBL/GenBank/DDBJ databases">
        <authorList>
            <person name="Dougan E. K."/>
            <person name="Rhodes N."/>
            <person name="Thang M."/>
            <person name="Chan C."/>
        </authorList>
    </citation>
    <scope>NUCLEOTIDE SEQUENCE</scope>
</reference>